<keyword evidence="3" id="KW-1185">Reference proteome</keyword>
<evidence type="ECO:0000313" key="3">
    <source>
        <dbReference type="Proteomes" id="UP001630127"/>
    </source>
</evidence>
<feature type="compositionally biased region" description="Polar residues" evidence="1">
    <location>
        <begin position="143"/>
        <end position="175"/>
    </location>
</feature>
<reference evidence="2 3" key="1">
    <citation type="submission" date="2024-11" db="EMBL/GenBank/DDBJ databases">
        <title>A near-complete genome assembly of Cinchona calisaya.</title>
        <authorList>
            <person name="Lian D.C."/>
            <person name="Zhao X.W."/>
            <person name="Wei L."/>
        </authorList>
    </citation>
    <scope>NUCLEOTIDE SEQUENCE [LARGE SCALE GENOMIC DNA]</scope>
    <source>
        <tissue evidence="2">Nenye</tissue>
    </source>
</reference>
<evidence type="ECO:0000313" key="2">
    <source>
        <dbReference type="EMBL" id="KAL3518495.1"/>
    </source>
</evidence>
<dbReference type="AlphaFoldDB" id="A0ABD2ZGA5"/>
<organism evidence="2 3">
    <name type="scientific">Cinchona calisaya</name>
    <dbReference type="NCBI Taxonomy" id="153742"/>
    <lineage>
        <taxon>Eukaryota</taxon>
        <taxon>Viridiplantae</taxon>
        <taxon>Streptophyta</taxon>
        <taxon>Embryophyta</taxon>
        <taxon>Tracheophyta</taxon>
        <taxon>Spermatophyta</taxon>
        <taxon>Magnoliopsida</taxon>
        <taxon>eudicotyledons</taxon>
        <taxon>Gunneridae</taxon>
        <taxon>Pentapetalae</taxon>
        <taxon>asterids</taxon>
        <taxon>lamiids</taxon>
        <taxon>Gentianales</taxon>
        <taxon>Rubiaceae</taxon>
        <taxon>Cinchonoideae</taxon>
        <taxon>Cinchoneae</taxon>
        <taxon>Cinchona</taxon>
    </lineage>
</organism>
<proteinExistence type="predicted"/>
<dbReference type="EMBL" id="JBJUIK010000009">
    <property type="protein sequence ID" value="KAL3518495.1"/>
    <property type="molecule type" value="Genomic_DNA"/>
</dbReference>
<sequence length="223" mass="24903">MTCWNPLQLNGVIILDPNIEASLRKRKVVVDHPSELLFSSCFYAQLLSSSTRLELQKQLCSFHDMLTLQESRDAENDSPAEVIERLGSTSTNDASLTNWHSGFHIFLDMLPEHISMCVAESILFVGKAVKSSTKSKPCHYIQGGTSQQMPKGSQRPQVSTSRASFTKDSSSQNEPVGQELLPQSDANKIETMLQILKESSYFHKRSFETAIDSIRAIAASHLW</sequence>
<comment type="caution">
    <text evidence="2">The sequence shown here is derived from an EMBL/GenBank/DDBJ whole genome shotgun (WGS) entry which is preliminary data.</text>
</comment>
<accession>A0ABD2ZGA5</accession>
<evidence type="ECO:0000256" key="1">
    <source>
        <dbReference type="SAM" id="MobiDB-lite"/>
    </source>
</evidence>
<gene>
    <name evidence="2" type="ORF">ACH5RR_021084</name>
</gene>
<feature type="region of interest" description="Disordered" evidence="1">
    <location>
        <begin position="137"/>
        <end position="183"/>
    </location>
</feature>
<protein>
    <submittedName>
        <fullName evidence="2">Uncharacterized protein</fullName>
    </submittedName>
</protein>
<dbReference type="Proteomes" id="UP001630127">
    <property type="component" value="Unassembled WGS sequence"/>
</dbReference>
<name>A0ABD2ZGA5_9GENT</name>